<evidence type="ECO:0000256" key="4">
    <source>
        <dbReference type="ARBA" id="ARBA00022832"/>
    </source>
</evidence>
<dbReference type="InterPro" id="IPR045311">
    <property type="entry name" value="LC-FACS_euk"/>
</dbReference>
<keyword evidence="2 7" id="KW-0436">Ligase</keyword>
<dbReference type="AlphaFoldDB" id="A0A4P9Z1T3"/>
<sequence>SEQYTLGLYSVNRPEWAIGELGGHRQRMVSVALYDTLGPATIEFILNHAEVPVLMLSADKILTILQLRDKLPLLKGLICMDSLDTFSDLAPPSTLDGIPFPGSMPVPGHVLRAWAAEKGLKLIDFAELEAIGRDSPAAPRNPSADDIATYCYTSGTTGNPKGAILTHLNIISAVAGVQLLLGARVDDIHISYLPLAHVYERVAMVTMLHKGSAVGFSRGDTALLMDDIALLQPTVFITVPRLLNRIYDKLTAATINADGLVGVMARRAVASKLDRLACGLGTTHPVWDRLLFNKIRQVMGGRVRVILTGSAPISKEVLQFLRIAFCCSVHEGYGQTECAAAGTITLPAENLAGHVGVPIASAELKLVDIPEMNYLSTDKPSPRGEICIRGHNVFKGYLKDPEKTRETLDSDGWLHTGDVGRINASGTLSIIDRKKNIFKLAQGEYIAPEKIENIYGTHAAVAQVFVHGDSLQSQLVTIIVPDPETFPQWVKDVLGQSVSAKDIALICQEDKGLRRKLLDELNRLGRKAGLHGFEQAKNLRFSLEPFTIENNLLTPTLKLKRMESREHFRTIIDEMYKELTEPTEAAHVNAKL</sequence>
<dbReference type="EMBL" id="KZ989424">
    <property type="protein sequence ID" value="RKP26443.1"/>
    <property type="molecule type" value="Genomic_DNA"/>
</dbReference>
<protein>
    <recommendedName>
        <fullName evidence="6 7">Long-chain-fatty-acid--CoA ligase</fullName>
        <ecNumber evidence="6 7">6.2.1.3</ecNumber>
    </recommendedName>
</protein>
<dbReference type="InterPro" id="IPR042099">
    <property type="entry name" value="ANL_N_sf"/>
</dbReference>
<dbReference type="InterPro" id="IPR000873">
    <property type="entry name" value="AMP-dep_synth/lig_dom"/>
</dbReference>
<gene>
    <name evidence="9" type="ORF">SYNPS1DRAFT_14170</name>
</gene>
<keyword evidence="5 7" id="KW-0067">ATP-binding</keyword>
<organism evidence="9 10">
    <name type="scientific">Syncephalis pseudoplumigaleata</name>
    <dbReference type="NCBI Taxonomy" id="1712513"/>
    <lineage>
        <taxon>Eukaryota</taxon>
        <taxon>Fungi</taxon>
        <taxon>Fungi incertae sedis</taxon>
        <taxon>Zoopagomycota</taxon>
        <taxon>Zoopagomycotina</taxon>
        <taxon>Zoopagomycetes</taxon>
        <taxon>Zoopagales</taxon>
        <taxon>Piptocephalidaceae</taxon>
        <taxon>Syncephalis</taxon>
    </lineage>
</organism>
<evidence type="ECO:0000313" key="10">
    <source>
        <dbReference type="Proteomes" id="UP000278143"/>
    </source>
</evidence>
<proteinExistence type="inferred from homology"/>
<feature type="non-terminal residue" evidence="9">
    <location>
        <position position="1"/>
    </location>
</feature>
<dbReference type="SUPFAM" id="SSF56801">
    <property type="entry name" value="Acetyl-CoA synthetase-like"/>
    <property type="match status" value="1"/>
</dbReference>
<dbReference type="GO" id="GO:0016020">
    <property type="term" value="C:membrane"/>
    <property type="evidence" value="ECO:0007669"/>
    <property type="project" value="TreeGrafter"/>
</dbReference>
<evidence type="ECO:0000256" key="2">
    <source>
        <dbReference type="ARBA" id="ARBA00022598"/>
    </source>
</evidence>
<dbReference type="Proteomes" id="UP000278143">
    <property type="component" value="Unassembled WGS sequence"/>
</dbReference>
<feature type="domain" description="AMP-dependent synthetase/ligase" evidence="8">
    <location>
        <begin position="6"/>
        <end position="398"/>
    </location>
</feature>
<evidence type="ECO:0000256" key="7">
    <source>
        <dbReference type="RuleBase" id="RU369030"/>
    </source>
</evidence>
<dbReference type="OrthoDB" id="1700726at2759"/>
<comment type="function">
    <text evidence="7">Catalyzes the conversion of long-chain fatty acids to their active form acyl-CoAs for both synthesis of cellular lipids, and degradation via beta-oxidation.</text>
</comment>
<dbReference type="Pfam" id="PF00501">
    <property type="entry name" value="AMP-binding"/>
    <property type="match status" value="1"/>
</dbReference>
<dbReference type="PANTHER" id="PTHR43272:SF33">
    <property type="entry name" value="AMP-BINDING DOMAIN-CONTAINING PROTEIN-RELATED"/>
    <property type="match status" value="1"/>
</dbReference>
<evidence type="ECO:0000256" key="6">
    <source>
        <dbReference type="ARBA" id="ARBA00026121"/>
    </source>
</evidence>
<dbReference type="Gene3D" id="3.40.50.12780">
    <property type="entry name" value="N-terminal domain of ligase-like"/>
    <property type="match status" value="1"/>
</dbReference>
<dbReference type="PANTHER" id="PTHR43272">
    <property type="entry name" value="LONG-CHAIN-FATTY-ACID--COA LIGASE"/>
    <property type="match status" value="1"/>
</dbReference>
<keyword evidence="7" id="KW-0443">Lipid metabolism</keyword>
<comment type="similarity">
    <text evidence="1 7">Belongs to the ATP-dependent AMP-binding enzyme family.</text>
</comment>
<dbReference type="CDD" id="cd05927">
    <property type="entry name" value="LC-FACS_euk"/>
    <property type="match status" value="1"/>
</dbReference>
<evidence type="ECO:0000313" key="9">
    <source>
        <dbReference type="EMBL" id="RKP26443.1"/>
    </source>
</evidence>
<dbReference type="GO" id="GO:0005783">
    <property type="term" value="C:endoplasmic reticulum"/>
    <property type="evidence" value="ECO:0007669"/>
    <property type="project" value="TreeGrafter"/>
</dbReference>
<evidence type="ECO:0000256" key="1">
    <source>
        <dbReference type="ARBA" id="ARBA00006432"/>
    </source>
</evidence>
<evidence type="ECO:0000256" key="3">
    <source>
        <dbReference type="ARBA" id="ARBA00022741"/>
    </source>
</evidence>
<evidence type="ECO:0000256" key="5">
    <source>
        <dbReference type="ARBA" id="ARBA00022840"/>
    </source>
</evidence>
<evidence type="ECO:0000259" key="8">
    <source>
        <dbReference type="Pfam" id="PF00501"/>
    </source>
</evidence>
<keyword evidence="10" id="KW-1185">Reference proteome</keyword>
<accession>A0A4P9Z1T3</accession>
<dbReference type="PROSITE" id="PS00455">
    <property type="entry name" value="AMP_BINDING"/>
    <property type="match status" value="1"/>
</dbReference>
<dbReference type="GO" id="GO:0005524">
    <property type="term" value="F:ATP binding"/>
    <property type="evidence" value="ECO:0007669"/>
    <property type="project" value="UniProtKB-KW"/>
</dbReference>
<dbReference type="GO" id="GO:0004467">
    <property type="term" value="F:long-chain fatty acid-CoA ligase activity"/>
    <property type="evidence" value="ECO:0007669"/>
    <property type="project" value="UniProtKB-EC"/>
</dbReference>
<keyword evidence="4 7" id="KW-0276">Fatty acid metabolism</keyword>
<dbReference type="EC" id="6.2.1.3" evidence="6 7"/>
<comment type="catalytic activity">
    <reaction evidence="7">
        <text>a long-chain fatty acid + ATP + CoA = a long-chain fatty acyl-CoA + AMP + diphosphate</text>
        <dbReference type="Rhea" id="RHEA:15421"/>
        <dbReference type="ChEBI" id="CHEBI:30616"/>
        <dbReference type="ChEBI" id="CHEBI:33019"/>
        <dbReference type="ChEBI" id="CHEBI:57287"/>
        <dbReference type="ChEBI" id="CHEBI:57560"/>
        <dbReference type="ChEBI" id="CHEBI:83139"/>
        <dbReference type="ChEBI" id="CHEBI:456215"/>
        <dbReference type="EC" id="6.2.1.3"/>
    </reaction>
</comment>
<name>A0A4P9Z1T3_9FUNG</name>
<dbReference type="InterPro" id="IPR020845">
    <property type="entry name" value="AMP-binding_CS"/>
</dbReference>
<reference evidence="10" key="1">
    <citation type="journal article" date="2018" name="Nat. Microbiol.">
        <title>Leveraging single-cell genomics to expand the fungal tree of life.</title>
        <authorList>
            <person name="Ahrendt S.R."/>
            <person name="Quandt C.A."/>
            <person name="Ciobanu D."/>
            <person name="Clum A."/>
            <person name="Salamov A."/>
            <person name="Andreopoulos B."/>
            <person name="Cheng J.F."/>
            <person name="Woyke T."/>
            <person name="Pelin A."/>
            <person name="Henrissat B."/>
            <person name="Reynolds N.K."/>
            <person name="Benny G.L."/>
            <person name="Smith M.E."/>
            <person name="James T.Y."/>
            <person name="Grigoriev I.V."/>
        </authorList>
    </citation>
    <scope>NUCLEOTIDE SEQUENCE [LARGE SCALE GENOMIC DNA]</scope>
    <source>
        <strain evidence="10">Benny S71-1</strain>
    </source>
</reference>
<keyword evidence="3 7" id="KW-0547">Nucleotide-binding</keyword>